<name>R7WH24_9NOCA</name>
<reference evidence="2 3" key="1">
    <citation type="journal article" date="2013" name="Genome Announc.">
        <title>Draft Genome Sequence of Rhodococcus rhodnii Strain LMG5362, a Symbiont of Rhodnius prolixus (Hemiptera, Reduviidae, Triatominae), the Principle Vector of Trypanosoma cruzi.</title>
        <authorList>
            <person name="Pachebat J.A."/>
            <person name="van Keulen G."/>
            <person name="Whitten M.M."/>
            <person name="Girdwood S."/>
            <person name="Del Sol R."/>
            <person name="Dyson P.J."/>
            <person name="Facey P.D."/>
        </authorList>
    </citation>
    <scope>NUCLEOTIDE SEQUENCE [LARGE SCALE GENOMIC DNA]</scope>
    <source>
        <strain evidence="2 3">LMG 5362</strain>
    </source>
</reference>
<feature type="compositionally biased region" description="Pro residues" evidence="1">
    <location>
        <begin position="126"/>
        <end position="155"/>
    </location>
</feature>
<accession>R7WH24</accession>
<organism evidence="2 3">
    <name type="scientific">Rhodococcus rhodnii LMG 5362</name>
    <dbReference type="NCBI Taxonomy" id="1273125"/>
    <lineage>
        <taxon>Bacteria</taxon>
        <taxon>Bacillati</taxon>
        <taxon>Actinomycetota</taxon>
        <taxon>Actinomycetes</taxon>
        <taxon>Mycobacteriales</taxon>
        <taxon>Nocardiaceae</taxon>
        <taxon>Rhodococcus</taxon>
    </lineage>
</organism>
<sequence length="317" mass="34210">MTIRRAARKQDSYTILQNKVLTDARLSFRARGVLASILSRPENWSTRAETLARETPGEGRDAIRRALSELETVGYLVREKVRDPRTGRIATVSTVHEEPVTDRPTPPQVSPTTEIASPAFAEPEPENPSPVLAPPEPDNPSPVPTPPGPGKPAPGFPTGEPDAGSPGPLERTVRKDRSTTTTPAAAKPVQPSTTPERAVVVEVDSDDELDALRSACRTAGITARWDSLRPDQAAEISHLITQHGIDALVRHAAAHQRSERPTLYVQGWIGSWQMLTAPRTDVPAGPTACTDCDHGWLDADALVACPTCRPNLARRAS</sequence>
<evidence type="ECO:0008006" key="4">
    <source>
        <dbReference type="Google" id="ProtNLM"/>
    </source>
</evidence>
<comment type="caution">
    <text evidence="2">The sequence shown here is derived from an EMBL/GenBank/DDBJ whole genome shotgun (WGS) entry which is preliminary data.</text>
</comment>
<evidence type="ECO:0000256" key="1">
    <source>
        <dbReference type="SAM" id="MobiDB-lite"/>
    </source>
</evidence>
<dbReference type="OrthoDB" id="9178552at2"/>
<feature type="region of interest" description="Disordered" evidence="1">
    <location>
        <begin position="87"/>
        <end position="197"/>
    </location>
</feature>
<dbReference type="PATRIC" id="fig|1273125.3.peg.3961"/>
<dbReference type="eggNOG" id="COG3935">
    <property type="taxonomic scope" value="Bacteria"/>
</dbReference>
<dbReference type="Proteomes" id="UP000013525">
    <property type="component" value="Unassembled WGS sequence"/>
</dbReference>
<proteinExistence type="predicted"/>
<evidence type="ECO:0000313" key="3">
    <source>
        <dbReference type="Proteomes" id="UP000013525"/>
    </source>
</evidence>
<dbReference type="RefSeq" id="WP_010840182.1">
    <property type="nucleotide sequence ID" value="NZ_APMY01000131.1"/>
</dbReference>
<dbReference type="AlphaFoldDB" id="R7WH24"/>
<protein>
    <recommendedName>
        <fullName evidence="4">Replication protein</fullName>
    </recommendedName>
</protein>
<gene>
    <name evidence="2" type="ORF">Rrhod_4167</name>
</gene>
<evidence type="ECO:0000313" key="2">
    <source>
        <dbReference type="EMBL" id="EOM74366.1"/>
    </source>
</evidence>
<dbReference type="EMBL" id="APMY01000131">
    <property type="protein sequence ID" value="EOM74366.1"/>
    <property type="molecule type" value="Genomic_DNA"/>
</dbReference>
<keyword evidence="3" id="KW-1185">Reference proteome</keyword>